<dbReference type="InterPro" id="IPR051781">
    <property type="entry name" value="Metallo-dep_Hydrolase"/>
</dbReference>
<evidence type="ECO:0000256" key="2">
    <source>
        <dbReference type="SAM" id="MobiDB-lite"/>
    </source>
</evidence>
<comment type="caution">
    <text evidence="4">The sequence shown here is derived from an EMBL/GenBank/DDBJ whole genome shotgun (WGS) entry which is preliminary data.</text>
</comment>
<proteinExistence type="predicted"/>
<dbReference type="Proteomes" id="UP000647339">
    <property type="component" value="Unassembled WGS sequence"/>
</dbReference>
<dbReference type="PANTHER" id="PTHR43135">
    <property type="entry name" value="ALPHA-D-RIBOSE 1-METHYLPHOSPHONATE 5-TRIPHOSPHATE DIPHOSPHATASE"/>
    <property type="match status" value="1"/>
</dbReference>
<dbReference type="SUPFAM" id="SSF51556">
    <property type="entry name" value="Metallo-dependent hydrolases"/>
    <property type="match status" value="1"/>
</dbReference>
<accession>A0ABQ1V5J8</accession>
<dbReference type="PANTHER" id="PTHR43135:SF3">
    <property type="entry name" value="ALPHA-D-RIBOSE 1-METHYLPHOSPHONATE 5-TRIPHOSPHATE DIPHOSPHATASE"/>
    <property type="match status" value="1"/>
</dbReference>
<dbReference type="InterPro" id="IPR006680">
    <property type="entry name" value="Amidohydro-rel"/>
</dbReference>
<dbReference type="Pfam" id="PF01979">
    <property type="entry name" value="Amidohydro_1"/>
    <property type="match status" value="1"/>
</dbReference>
<name>A0ABQ1V5J8_9BACT</name>
<dbReference type="SUPFAM" id="SSF51338">
    <property type="entry name" value="Composite domain of metallo-dependent hydrolases"/>
    <property type="match status" value="1"/>
</dbReference>
<feature type="region of interest" description="Disordered" evidence="2">
    <location>
        <begin position="89"/>
        <end position="109"/>
    </location>
</feature>
<dbReference type="Gene3D" id="2.30.40.10">
    <property type="entry name" value="Urease, subunit C, domain 1"/>
    <property type="match status" value="1"/>
</dbReference>
<gene>
    <name evidence="4" type="ORF">GCM10011339_29280</name>
</gene>
<reference evidence="5" key="1">
    <citation type="journal article" date="2019" name="Int. J. Syst. Evol. Microbiol.">
        <title>The Global Catalogue of Microorganisms (GCM) 10K type strain sequencing project: providing services to taxonomists for standard genome sequencing and annotation.</title>
        <authorList>
            <consortium name="The Broad Institute Genomics Platform"/>
            <consortium name="The Broad Institute Genome Sequencing Center for Infectious Disease"/>
            <person name="Wu L."/>
            <person name="Ma J."/>
        </authorList>
    </citation>
    <scope>NUCLEOTIDE SEQUENCE [LARGE SCALE GENOMIC DNA]</scope>
    <source>
        <strain evidence="5">CGMCC 1.15407</strain>
    </source>
</reference>
<organism evidence="4 5">
    <name type="scientific">Echinicola rosea</name>
    <dbReference type="NCBI Taxonomy" id="1807691"/>
    <lineage>
        <taxon>Bacteria</taxon>
        <taxon>Pseudomonadati</taxon>
        <taxon>Bacteroidota</taxon>
        <taxon>Cytophagia</taxon>
        <taxon>Cytophagales</taxon>
        <taxon>Cyclobacteriaceae</taxon>
        <taxon>Echinicola</taxon>
    </lineage>
</organism>
<sequence>MDTSTVVGQSDRSGQRRVTGTYAITNATVITQPGKWLSATTIVIKDGLITAIGENTAVPVDAKIIPGDSLFVYAGFIDLGSDAGIEKPEEAKKPENFDPSNPPNDVAGITPERTALDYWDTTNGSIGEWRKAGFTIAQLLPRGEMLPGQTALVVYGDASSTNVLHESTGLFAQFETVRGVYPGTTLGVMAKYRELYKNAELKNEHIQMFAANSNGISRPEKNKSLEAFYPVINKQIPVVFEANEELEIRRVLKLQKELGFDLLLMDLEEGSNLAEEILAANATVALSLKLPDDKAKEANMEEATEEAKTAQKRVIEAYEQALSHAGNFEKAGVKFGFSTNQAKKDDFLKNLRLMIAHGLTEDGALAALTTNPAAILGISNYAGTIEKGKLANLVLATDSLFAEGSKINFVMSDGYLYEYDISKSKKIEGNPSDLVGKWNYTSETPGGTSSGEIRFTEKSGNLSGEIDVDNPNGGGKLTRPLENISYDGKKLSFTFSIEVQGQKLTVQTKGKVDGADFTGSISIRDMGDFSLTAKKTPDFKF</sequence>
<evidence type="ECO:0000313" key="5">
    <source>
        <dbReference type="Proteomes" id="UP000647339"/>
    </source>
</evidence>
<dbReference type="EMBL" id="BMIU01000015">
    <property type="protein sequence ID" value="GGF38827.1"/>
    <property type="molecule type" value="Genomic_DNA"/>
</dbReference>
<dbReference type="InterPro" id="IPR011059">
    <property type="entry name" value="Metal-dep_hydrolase_composite"/>
</dbReference>
<keyword evidence="5" id="KW-1185">Reference proteome</keyword>
<protein>
    <submittedName>
        <fullName evidence="4">Amidohydrolase</fullName>
    </submittedName>
</protein>
<evidence type="ECO:0000259" key="3">
    <source>
        <dbReference type="Pfam" id="PF01979"/>
    </source>
</evidence>
<evidence type="ECO:0000256" key="1">
    <source>
        <dbReference type="SAM" id="Coils"/>
    </source>
</evidence>
<feature type="domain" description="Amidohydrolase-related" evidence="3">
    <location>
        <begin position="330"/>
        <end position="414"/>
    </location>
</feature>
<dbReference type="Gene3D" id="3.20.20.140">
    <property type="entry name" value="Metal-dependent hydrolases"/>
    <property type="match status" value="1"/>
</dbReference>
<feature type="coiled-coil region" evidence="1">
    <location>
        <begin position="293"/>
        <end position="320"/>
    </location>
</feature>
<keyword evidence="1" id="KW-0175">Coiled coil</keyword>
<evidence type="ECO:0000313" key="4">
    <source>
        <dbReference type="EMBL" id="GGF38827.1"/>
    </source>
</evidence>
<dbReference type="InterPro" id="IPR032466">
    <property type="entry name" value="Metal_Hydrolase"/>
</dbReference>